<dbReference type="AlphaFoldDB" id="A0A8T0GM32"/>
<feature type="chain" id="PRO_5035899598" description="Protein kinase domain-containing protein" evidence="18">
    <location>
        <begin position="29"/>
        <end position="718"/>
    </location>
</feature>
<keyword evidence="4" id="KW-0723">Serine/threonine-protein kinase</keyword>
<evidence type="ECO:0000256" key="9">
    <source>
        <dbReference type="ARBA" id="ARBA00022741"/>
    </source>
</evidence>
<comment type="catalytic activity">
    <reaction evidence="15">
        <text>L-seryl-[protein] + ATP = O-phospho-L-seryl-[protein] + ADP + H(+)</text>
        <dbReference type="Rhea" id="RHEA:17989"/>
        <dbReference type="Rhea" id="RHEA-COMP:9863"/>
        <dbReference type="Rhea" id="RHEA-COMP:11604"/>
        <dbReference type="ChEBI" id="CHEBI:15378"/>
        <dbReference type="ChEBI" id="CHEBI:29999"/>
        <dbReference type="ChEBI" id="CHEBI:30616"/>
        <dbReference type="ChEBI" id="CHEBI:83421"/>
        <dbReference type="ChEBI" id="CHEBI:456216"/>
        <dbReference type="EC" id="2.7.11.1"/>
    </reaction>
</comment>
<accession>A0A8T0GM32</accession>
<comment type="similarity">
    <text evidence="2">In the N-terminal section; belongs to the leguminous lectin family.</text>
</comment>
<keyword evidence="21" id="KW-1185">Reference proteome</keyword>
<dbReference type="Gene3D" id="2.60.120.200">
    <property type="match status" value="1"/>
</dbReference>
<keyword evidence="13 17" id="KW-0472">Membrane</keyword>
<evidence type="ECO:0000256" key="1">
    <source>
        <dbReference type="ARBA" id="ARBA00004479"/>
    </source>
</evidence>
<dbReference type="Pfam" id="PF07714">
    <property type="entry name" value="PK_Tyr_Ser-Thr"/>
    <property type="match status" value="1"/>
</dbReference>
<evidence type="ECO:0000256" key="6">
    <source>
        <dbReference type="ARBA" id="ARBA00022692"/>
    </source>
</evidence>
<comment type="similarity">
    <text evidence="3">In the C-terminal section; belongs to the protein kinase superfamily. Ser/Thr protein kinase family.</text>
</comment>
<sequence length="718" mass="79622">MGLLKNVSLVAMFWVRVLFSWGNHSVDATSDTYVHFEVLGNYEPPIQCLSDTPGVPELGVVRGTRCLYSQPVRFKENATGPVFSFSTKFEASLNLIPPPSRLLGYGASGTNGLTGFTFALLPHLTEAPIGDGGYMGLLNATSDGNPDSHIFAVEFDFVHDSQFSDPDDGFHIGIDVNSMNSTACANLSGPSVLDENHYWILQTWIDYDGSTQLLNVTTADITAYDCAQLSGESPPGSPASFLSRKVDLSNVLNEHMYVGFTFYRTIQASGRYINAVAPWSFRTSNSTGPAAHSASLPCDRYNPTYFQRHQYQIVLVIILVGVTAMAVIYAVLYKHYSQRVERRGWRFNVDQLGAADDPHEFTYRELALATKNFDPKQTLGKGGFGSVYKGFLPGNRQYVAVKRVAQGSDQGEREFLAEVMIIGKIRHRNLVRLQGWCHERGELLLVYDFLPGGSLDKLLFYPHIIEAGLPTRVNEESGLAAVDKTEVIAFPWNRRFKAIVDVATALVYLHTECEERIIHRDVKAANVMLDAKFNARLGDFGLARSYNHSLMTPKSTNVAGTLGYLAPELYNTRNQTEQTDVYSFGAFLMEVACGKKPIYNEDGVGVALVEHVWRLWEDSNIVAAADPRLLGEFNAHEMRLVLCLGLLCSHPSSTMRPSMRRVLLILNGDVPLPEVPLSRPRLDDFFNERCVAHELSWTTNSSSYGTASAPPGRAPDFH</sequence>
<evidence type="ECO:0000256" key="13">
    <source>
        <dbReference type="ARBA" id="ARBA00023136"/>
    </source>
</evidence>
<keyword evidence="5" id="KW-0808">Transferase</keyword>
<dbReference type="PANTHER" id="PTHR27007">
    <property type="match status" value="1"/>
</dbReference>
<dbReference type="InterPro" id="IPR008271">
    <property type="entry name" value="Ser/Thr_kinase_AS"/>
</dbReference>
<dbReference type="PROSITE" id="PS00107">
    <property type="entry name" value="PROTEIN_KINASE_ATP"/>
    <property type="match status" value="1"/>
</dbReference>
<dbReference type="SUPFAM" id="SSF56112">
    <property type="entry name" value="Protein kinase-like (PK-like)"/>
    <property type="match status" value="1"/>
</dbReference>
<dbReference type="GO" id="GO:0030246">
    <property type="term" value="F:carbohydrate binding"/>
    <property type="evidence" value="ECO:0007669"/>
    <property type="project" value="UniProtKB-KW"/>
</dbReference>
<keyword evidence="10" id="KW-0418">Kinase</keyword>
<proteinExistence type="inferred from homology"/>
<keyword evidence="7 18" id="KW-0732">Signal</keyword>
<feature type="binding site" evidence="16">
    <location>
        <position position="402"/>
    </location>
    <ligand>
        <name>ATP</name>
        <dbReference type="ChEBI" id="CHEBI:30616"/>
    </ligand>
</feature>
<dbReference type="GO" id="GO:0051707">
    <property type="term" value="P:response to other organism"/>
    <property type="evidence" value="ECO:0007669"/>
    <property type="project" value="UniProtKB-ARBA"/>
</dbReference>
<evidence type="ECO:0000256" key="18">
    <source>
        <dbReference type="SAM" id="SignalP"/>
    </source>
</evidence>
<dbReference type="Gene3D" id="3.30.200.20">
    <property type="entry name" value="Phosphorylase Kinase, domain 1"/>
    <property type="match status" value="1"/>
</dbReference>
<dbReference type="CDD" id="cd06899">
    <property type="entry name" value="lectin_legume_LecRK_Arcelin_ConA"/>
    <property type="match status" value="1"/>
</dbReference>
<name>A0A8T0GM32_CERPU</name>
<evidence type="ECO:0000256" key="10">
    <source>
        <dbReference type="ARBA" id="ARBA00022777"/>
    </source>
</evidence>
<feature type="domain" description="Protein kinase" evidence="19">
    <location>
        <begin position="373"/>
        <end position="696"/>
    </location>
</feature>
<dbReference type="GO" id="GO:0006952">
    <property type="term" value="P:defense response"/>
    <property type="evidence" value="ECO:0007669"/>
    <property type="project" value="UniProtKB-ARBA"/>
</dbReference>
<gene>
    <name evidence="20" type="ORF">KC19_10G193600</name>
</gene>
<evidence type="ECO:0000313" key="20">
    <source>
        <dbReference type="EMBL" id="KAG0560616.1"/>
    </source>
</evidence>
<comment type="catalytic activity">
    <reaction evidence="14">
        <text>L-threonyl-[protein] + ATP = O-phospho-L-threonyl-[protein] + ADP + H(+)</text>
        <dbReference type="Rhea" id="RHEA:46608"/>
        <dbReference type="Rhea" id="RHEA-COMP:11060"/>
        <dbReference type="Rhea" id="RHEA-COMP:11605"/>
        <dbReference type="ChEBI" id="CHEBI:15378"/>
        <dbReference type="ChEBI" id="CHEBI:30013"/>
        <dbReference type="ChEBI" id="CHEBI:30616"/>
        <dbReference type="ChEBI" id="CHEBI:61977"/>
        <dbReference type="ChEBI" id="CHEBI:456216"/>
        <dbReference type="EC" id="2.7.11.1"/>
    </reaction>
</comment>
<dbReference type="Proteomes" id="UP000822688">
    <property type="component" value="Chromosome 10"/>
</dbReference>
<dbReference type="InterPro" id="IPR000719">
    <property type="entry name" value="Prot_kinase_dom"/>
</dbReference>
<organism evidence="20 21">
    <name type="scientific">Ceratodon purpureus</name>
    <name type="common">Fire moss</name>
    <name type="synonym">Dicranum purpureum</name>
    <dbReference type="NCBI Taxonomy" id="3225"/>
    <lineage>
        <taxon>Eukaryota</taxon>
        <taxon>Viridiplantae</taxon>
        <taxon>Streptophyta</taxon>
        <taxon>Embryophyta</taxon>
        <taxon>Bryophyta</taxon>
        <taxon>Bryophytina</taxon>
        <taxon>Bryopsida</taxon>
        <taxon>Dicranidae</taxon>
        <taxon>Pseudoditrichales</taxon>
        <taxon>Ditrichaceae</taxon>
        <taxon>Ceratodon</taxon>
    </lineage>
</organism>
<dbReference type="GO" id="GO:0004674">
    <property type="term" value="F:protein serine/threonine kinase activity"/>
    <property type="evidence" value="ECO:0007669"/>
    <property type="project" value="UniProtKB-KW"/>
</dbReference>
<dbReference type="InterPro" id="IPR011009">
    <property type="entry name" value="Kinase-like_dom_sf"/>
</dbReference>
<feature type="signal peptide" evidence="18">
    <location>
        <begin position="1"/>
        <end position="28"/>
    </location>
</feature>
<dbReference type="EMBL" id="CM026431">
    <property type="protein sequence ID" value="KAG0560616.1"/>
    <property type="molecule type" value="Genomic_DNA"/>
</dbReference>
<feature type="transmembrane region" description="Helical" evidence="17">
    <location>
        <begin position="311"/>
        <end position="333"/>
    </location>
</feature>
<evidence type="ECO:0000256" key="17">
    <source>
        <dbReference type="SAM" id="Phobius"/>
    </source>
</evidence>
<dbReference type="Pfam" id="PF00139">
    <property type="entry name" value="Lectin_legB"/>
    <property type="match status" value="1"/>
</dbReference>
<dbReference type="GO" id="GO:0005524">
    <property type="term" value="F:ATP binding"/>
    <property type="evidence" value="ECO:0007669"/>
    <property type="project" value="UniProtKB-UniRule"/>
</dbReference>
<evidence type="ECO:0000256" key="2">
    <source>
        <dbReference type="ARBA" id="ARBA00008536"/>
    </source>
</evidence>
<dbReference type="InterPro" id="IPR050528">
    <property type="entry name" value="L-type_Lectin-RKs"/>
</dbReference>
<evidence type="ECO:0000259" key="19">
    <source>
        <dbReference type="PROSITE" id="PS50011"/>
    </source>
</evidence>
<evidence type="ECO:0000313" key="21">
    <source>
        <dbReference type="Proteomes" id="UP000822688"/>
    </source>
</evidence>
<dbReference type="InterPro" id="IPR017441">
    <property type="entry name" value="Protein_kinase_ATP_BS"/>
</dbReference>
<comment type="subcellular location">
    <subcellularLocation>
        <location evidence="1">Membrane</location>
        <topology evidence="1">Single-pass type I membrane protein</topology>
    </subcellularLocation>
</comment>
<keyword evidence="9 16" id="KW-0547">Nucleotide-binding</keyword>
<dbReference type="PROSITE" id="PS00108">
    <property type="entry name" value="PROTEIN_KINASE_ST"/>
    <property type="match status" value="1"/>
</dbReference>
<dbReference type="FunFam" id="1.10.510.10:FF:000108">
    <property type="entry name" value="L-type lectin-domain containing receptor kinase S.4"/>
    <property type="match status" value="1"/>
</dbReference>
<dbReference type="SUPFAM" id="SSF49899">
    <property type="entry name" value="Concanavalin A-like lectins/glucanases"/>
    <property type="match status" value="1"/>
</dbReference>
<evidence type="ECO:0000256" key="7">
    <source>
        <dbReference type="ARBA" id="ARBA00022729"/>
    </source>
</evidence>
<evidence type="ECO:0000256" key="3">
    <source>
        <dbReference type="ARBA" id="ARBA00010217"/>
    </source>
</evidence>
<protein>
    <recommendedName>
        <fullName evidence="19">Protein kinase domain-containing protein</fullName>
    </recommendedName>
</protein>
<reference evidence="20" key="1">
    <citation type="submission" date="2020-06" db="EMBL/GenBank/DDBJ databases">
        <title>WGS assembly of Ceratodon purpureus strain R40.</title>
        <authorList>
            <person name="Carey S.B."/>
            <person name="Jenkins J."/>
            <person name="Shu S."/>
            <person name="Lovell J.T."/>
            <person name="Sreedasyam A."/>
            <person name="Maumus F."/>
            <person name="Tiley G.P."/>
            <person name="Fernandez-Pozo N."/>
            <person name="Barry K."/>
            <person name="Chen C."/>
            <person name="Wang M."/>
            <person name="Lipzen A."/>
            <person name="Daum C."/>
            <person name="Saski C.A."/>
            <person name="Payton A.C."/>
            <person name="Mcbreen J.C."/>
            <person name="Conrad R.E."/>
            <person name="Kollar L.M."/>
            <person name="Olsson S."/>
            <person name="Huttunen S."/>
            <person name="Landis J.B."/>
            <person name="Wickett N.J."/>
            <person name="Johnson M.G."/>
            <person name="Rensing S.A."/>
            <person name="Grimwood J."/>
            <person name="Schmutz J."/>
            <person name="Mcdaniel S.F."/>
        </authorList>
    </citation>
    <scope>NUCLEOTIDE SEQUENCE</scope>
    <source>
        <strain evidence="20">R40</strain>
    </source>
</reference>
<evidence type="ECO:0000256" key="5">
    <source>
        <dbReference type="ARBA" id="ARBA00022679"/>
    </source>
</evidence>
<evidence type="ECO:0000256" key="11">
    <source>
        <dbReference type="ARBA" id="ARBA00022840"/>
    </source>
</evidence>
<keyword evidence="8" id="KW-0430">Lectin</keyword>
<evidence type="ECO:0000256" key="15">
    <source>
        <dbReference type="ARBA" id="ARBA00048679"/>
    </source>
</evidence>
<dbReference type="PROSITE" id="PS50011">
    <property type="entry name" value="PROTEIN_KINASE_DOM"/>
    <property type="match status" value="1"/>
</dbReference>
<dbReference type="InterPro" id="IPR013320">
    <property type="entry name" value="ConA-like_dom_sf"/>
</dbReference>
<dbReference type="Gene3D" id="1.10.510.10">
    <property type="entry name" value="Transferase(Phosphotransferase) domain 1"/>
    <property type="match status" value="1"/>
</dbReference>
<evidence type="ECO:0000256" key="12">
    <source>
        <dbReference type="ARBA" id="ARBA00022989"/>
    </source>
</evidence>
<keyword evidence="6 17" id="KW-0812">Transmembrane</keyword>
<comment type="caution">
    <text evidence="20">The sequence shown here is derived from an EMBL/GenBank/DDBJ whole genome shotgun (WGS) entry which is preliminary data.</text>
</comment>
<dbReference type="InterPro" id="IPR001220">
    <property type="entry name" value="Legume_lectin_dom"/>
</dbReference>
<keyword evidence="12 17" id="KW-1133">Transmembrane helix</keyword>
<evidence type="ECO:0000256" key="16">
    <source>
        <dbReference type="PROSITE-ProRule" id="PRU10141"/>
    </source>
</evidence>
<evidence type="ECO:0000256" key="8">
    <source>
        <dbReference type="ARBA" id="ARBA00022734"/>
    </source>
</evidence>
<dbReference type="GO" id="GO:0016020">
    <property type="term" value="C:membrane"/>
    <property type="evidence" value="ECO:0007669"/>
    <property type="project" value="UniProtKB-SubCell"/>
</dbReference>
<evidence type="ECO:0000256" key="4">
    <source>
        <dbReference type="ARBA" id="ARBA00022527"/>
    </source>
</evidence>
<evidence type="ECO:0000256" key="14">
    <source>
        <dbReference type="ARBA" id="ARBA00047899"/>
    </source>
</evidence>
<dbReference type="FunFam" id="3.30.200.20:FF:000168">
    <property type="entry name" value="L-type lectin-domain containing receptor kinase IX.1"/>
    <property type="match status" value="1"/>
</dbReference>
<dbReference type="InterPro" id="IPR001245">
    <property type="entry name" value="Ser-Thr/Tyr_kinase_cat_dom"/>
</dbReference>
<dbReference type="SMART" id="SM00220">
    <property type="entry name" value="S_TKc"/>
    <property type="match status" value="1"/>
</dbReference>
<keyword evidence="11 16" id="KW-0067">ATP-binding</keyword>